<dbReference type="PANTHER" id="PTHR23327">
    <property type="entry name" value="RING FINGER PROTEIN 127"/>
    <property type="match status" value="1"/>
</dbReference>
<dbReference type="PANTHER" id="PTHR23327:SF42">
    <property type="entry name" value="LON PEPTIDASE N-TERMINAL DOMAIN AND RING FINGER PROTEIN C14F5.10C"/>
    <property type="match status" value="1"/>
</dbReference>
<protein>
    <recommendedName>
        <fullName evidence="1">Lon N-terminal domain-containing protein</fullName>
    </recommendedName>
</protein>
<dbReference type="SUPFAM" id="SSF88697">
    <property type="entry name" value="PUA domain-like"/>
    <property type="match status" value="1"/>
</dbReference>
<reference evidence="2 3" key="1">
    <citation type="journal article" date="2007" name="Science">
        <title>The Chlamydomonas genome reveals the evolution of key animal and plant functions.</title>
        <authorList>
            <person name="Merchant S.S."/>
            <person name="Prochnik S.E."/>
            <person name="Vallon O."/>
            <person name="Harris E.H."/>
            <person name="Karpowicz S.J."/>
            <person name="Witman G.B."/>
            <person name="Terry A."/>
            <person name="Salamov A."/>
            <person name="Fritz-Laylin L.K."/>
            <person name="Marechal-Drouard L."/>
            <person name="Marshall W.F."/>
            <person name="Qu L.H."/>
            <person name="Nelson D.R."/>
            <person name="Sanderfoot A.A."/>
            <person name="Spalding M.H."/>
            <person name="Kapitonov V.V."/>
            <person name="Ren Q."/>
            <person name="Ferris P."/>
            <person name="Lindquist E."/>
            <person name="Shapiro H."/>
            <person name="Lucas S.M."/>
            <person name="Grimwood J."/>
            <person name="Schmutz J."/>
            <person name="Cardol P."/>
            <person name="Cerutti H."/>
            <person name="Chanfreau G."/>
            <person name="Chen C.L."/>
            <person name="Cognat V."/>
            <person name="Croft M.T."/>
            <person name="Dent R."/>
            <person name="Dutcher S."/>
            <person name="Fernandez E."/>
            <person name="Fukuzawa H."/>
            <person name="Gonzalez-Ballester D."/>
            <person name="Gonzalez-Halphen D."/>
            <person name="Hallmann A."/>
            <person name="Hanikenne M."/>
            <person name="Hippler M."/>
            <person name="Inwood W."/>
            <person name="Jabbari K."/>
            <person name="Kalanon M."/>
            <person name="Kuras R."/>
            <person name="Lefebvre P.A."/>
            <person name="Lemaire S.D."/>
            <person name="Lobanov A.V."/>
            <person name="Lohr M."/>
            <person name="Manuell A."/>
            <person name="Meier I."/>
            <person name="Mets L."/>
            <person name="Mittag M."/>
            <person name="Mittelmeier T."/>
            <person name="Moroney J.V."/>
            <person name="Moseley J."/>
            <person name="Napoli C."/>
            <person name="Nedelcu A.M."/>
            <person name="Niyogi K."/>
            <person name="Novoselov S.V."/>
            <person name="Paulsen I.T."/>
            <person name="Pazour G."/>
            <person name="Purton S."/>
            <person name="Ral J.P."/>
            <person name="Riano-Pachon D.M."/>
            <person name="Riekhof W."/>
            <person name="Rymarquis L."/>
            <person name="Schroda M."/>
            <person name="Stern D."/>
            <person name="Umen J."/>
            <person name="Willows R."/>
            <person name="Wilson N."/>
            <person name="Zimmer S.L."/>
            <person name="Allmer J."/>
            <person name="Balk J."/>
            <person name="Bisova K."/>
            <person name="Chen C.J."/>
            <person name="Elias M."/>
            <person name="Gendler K."/>
            <person name="Hauser C."/>
            <person name="Lamb M.R."/>
            <person name="Ledford H."/>
            <person name="Long J.C."/>
            <person name="Minagawa J."/>
            <person name="Page M.D."/>
            <person name="Pan J."/>
            <person name="Pootakham W."/>
            <person name="Roje S."/>
            <person name="Rose A."/>
            <person name="Stahlberg E."/>
            <person name="Terauchi A.M."/>
            <person name="Yang P."/>
            <person name="Ball S."/>
            <person name="Bowler C."/>
            <person name="Dieckmann C.L."/>
            <person name="Gladyshev V.N."/>
            <person name="Green P."/>
            <person name="Jorgensen R."/>
            <person name="Mayfield S."/>
            <person name="Mueller-Roeber B."/>
            <person name="Rajamani S."/>
            <person name="Sayre R.T."/>
            <person name="Brokstein P."/>
            <person name="Dubchak I."/>
            <person name="Goodstein D."/>
            <person name="Hornick L."/>
            <person name="Huang Y.W."/>
            <person name="Jhaveri J."/>
            <person name="Luo Y."/>
            <person name="Martinez D."/>
            <person name="Ngau W.C."/>
            <person name="Otillar B."/>
            <person name="Poliakov A."/>
            <person name="Porter A."/>
            <person name="Szajkowski L."/>
            <person name="Werner G."/>
            <person name="Zhou K."/>
            <person name="Grigoriev I.V."/>
            <person name="Rokhsar D.S."/>
            <person name="Grossman A.R."/>
        </authorList>
    </citation>
    <scope>NUCLEOTIDE SEQUENCE [LARGE SCALE GENOMIC DNA]</scope>
    <source>
        <strain evidence="3">CC-503</strain>
    </source>
</reference>
<dbReference type="InterPro" id="IPR003111">
    <property type="entry name" value="Lon_prtase_N"/>
</dbReference>
<dbReference type="RefSeq" id="XP_042914642.1">
    <property type="nucleotide sequence ID" value="XM_043072183.1"/>
</dbReference>
<dbReference type="InterPro" id="IPR046336">
    <property type="entry name" value="Lon_prtase_N_sf"/>
</dbReference>
<dbReference type="GeneID" id="66057003"/>
<dbReference type="Gramene" id="PNW70371">
    <property type="protein sequence ID" value="PNW70371"/>
    <property type="gene ID" value="CHLRE_17g717000v5"/>
</dbReference>
<evidence type="ECO:0000259" key="1">
    <source>
        <dbReference type="Pfam" id="PF02190"/>
    </source>
</evidence>
<dbReference type="InterPro" id="IPR015947">
    <property type="entry name" value="PUA-like_sf"/>
</dbReference>
<dbReference type="Gene3D" id="2.30.130.40">
    <property type="entry name" value="LON domain-like"/>
    <property type="match status" value="1"/>
</dbReference>
<dbReference type="EMBL" id="CM008978">
    <property type="protein sequence ID" value="PNW70371.1"/>
    <property type="molecule type" value="Genomic_DNA"/>
</dbReference>
<organism evidence="2 3">
    <name type="scientific">Chlamydomonas reinhardtii</name>
    <name type="common">Chlamydomonas smithii</name>
    <dbReference type="NCBI Taxonomy" id="3055"/>
    <lineage>
        <taxon>Eukaryota</taxon>
        <taxon>Viridiplantae</taxon>
        <taxon>Chlorophyta</taxon>
        <taxon>core chlorophytes</taxon>
        <taxon>Chlorophyceae</taxon>
        <taxon>CS clade</taxon>
        <taxon>Chlamydomonadales</taxon>
        <taxon>Chlamydomonadaceae</taxon>
        <taxon>Chlamydomonas</taxon>
    </lineage>
</organism>
<dbReference type="AlphaFoldDB" id="A0A2K3CQ11"/>
<dbReference type="STRING" id="3055.A0A2K3CQ11"/>
<evidence type="ECO:0000313" key="2">
    <source>
        <dbReference type="EMBL" id="PNW70371.1"/>
    </source>
</evidence>
<gene>
    <name evidence="2" type="ORF">CHLRE_17g717000v5</name>
</gene>
<dbReference type="KEGG" id="cre:CHLRE_17g717000v5"/>
<dbReference type="InParanoid" id="A0A2K3CQ11"/>
<dbReference type="OrthoDB" id="264917at2759"/>
<sequence length="179" mass="19371">MNARRDHQEIEDVAVEAEILECSPQPDGRYYLELVGRRRVKLVSHGELDGYRLARCEPLADAPVPAGAEAEAVEALAAQVERQVDGLLTQLRPLAAGGGRLAGRLRALLEGVGDRPPRQQHERFSLWAATLATNLCPDLDKAPLLRLTDTRQRLRAVERALGARMAAAAGPGGQPCAVM</sequence>
<accession>A0A2K3CQ11</accession>
<name>A0A2K3CQ11_CHLRE</name>
<dbReference type="Proteomes" id="UP000006906">
    <property type="component" value="Chromosome 17"/>
</dbReference>
<proteinExistence type="predicted"/>
<keyword evidence="3" id="KW-1185">Reference proteome</keyword>
<feature type="domain" description="Lon N-terminal" evidence="1">
    <location>
        <begin position="6"/>
        <end position="158"/>
    </location>
</feature>
<dbReference type="Pfam" id="PF02190">
    <property type="entry name" value="LON_substr_bdg"/>
    <property type="match status" value="1"/>
</dbReference>
<evidence type="ECO:0000313" key="3">
    <source>
        <dbReference type="Proteomes" id="UP000006906"/>
    </source>
</evidence>